<evidence type="ECO:0000313" key="6">
    <source>
        <dbReference type="Proteomes" id="UP000257323"/>
    </source>
</evidence>
<dbReference type="PROSITE" id="PS50005">
    <property type="entry name" value="TPR"/>
    <property type="match status" value="1"/>
</dbReference>
<dbReference type="InterPro" id="IPR019734">
    <property type="entry name" value="TPR_rpt"/>
</dbReference>
<dbReference type="SMART" id="SM00028">
    <property type="entry name" value="TPR"/>
    <property type="match status" value="5"/>
</dbReference>
<proteinExistence type="predicted"/>
<dbReference type="EMBL" id="QUAH01000002">
    <property type="protein sequence ID" value="RFT16642.1"/>
    <property type="molecule type" value="Genomic_DNA"/>
</dbReference>
<gene>
    <name evidence="5" type="ORF">OP8BY_1255</name>
</gene>
<feature type="repeat" description="TPR" evidence="3">
    <location>
        <begin position="198"/>
        <end position="231"/>
    </location>
</feature>
<evidence type="ECO:0000256" key="3">
    <source>
        <dbReference type="PROSITE-ProRule" id="PRU00339"/>
    </source>
</evidence>
<organism evidence="5 6">
    <name type="scientific">Candidatus Saccharicenans subterraneus</name>
    <dbReference type="NCBI Taxonomy" id="2508984"/>
    <lineage>
        <taxon>Bacteria</taxon>
        <taxon>Candidatus Aminicenantota</taxon>
        <taxon>Candidatus Aminicenantia</taxon>
        <taxon>Candidatus Aminicenantales</taxon>
        <taxon>Candidatus Saccharicenantaceae</taxon>
        <taxon>Candidatus Saccharicenans</taxon>
    </lineage>
</organism>
<dbReference type="PROSITE" id="PS51272">
    <property type="entry name" value="SLH"/>
    <property type="match status" value="1"/>
</dbReference>
<feature type="domain" description="SLH" evidence="4">
    <location>
        <begin position="318"/>
        <end position="381"/>
    </location>
</feature>
<dbReference type="Pfam" id="PF13432">
    <property type="entry name" value="TPR_16"/>
    <property type="match status" value="1"/>
</dbReference>
<keyword evidence="1" id="KW-0677">Repeat</keyword>
<dbReference type="PANTHER" id="PTHR45586:SF1">
    <property type="entry name" value="LIPOPOLYSACCHARIDE ASSEMBLY PROTEIN B"/>
    <property type="match status" value="1"/>
</dbReference>
<keyword evidence="2 3" id="KW-0802">TPR repeat</keyword>
<name>A0A3E2BPS0_9BACT</name>
<dbReference type="InterPro" id="IPR001119">
    <property type="entry name" value="SLH_dom"/>
</dbReference>
<sequence>MKKIIIMAALAGLILFLNACISLPLKTEYVPPAFHLENPQPVVLAQLSLNERLAFEEGWKSLKQGNIDRARKEFGKLDRQNAFFNLGEGYCRLYEQQLSDSEAFFLKALELNPDLISARVGLAIIYEQLNNQEKEFLQLREILKKAPDHNWAKPRYEDLRSRMTEALMAEARNWLNQKRPDQAREALLKALFYSPELAEAHLQLARLYRNEKKLAQALTHYQALYNLLPRDKQVLKEYAETLEANDDLSKSLDIYERLRELAPGDKQIQEKVEHLKNSLGIIELPSMYNEIAGSQAITRQDLAAILAVKFNQFLPQPSAPPIIVDISTSWAARFIIRVVAARLMDKYDNHTFEPTRQITRAELADAFSRLISYLKGKGKKLVPIVPPERVQINDLPADNYYYQPAVNMIAYQLMELGGQRRFNPDQPVSGIEALRIADILLNLVK</sequence>
<comment type="caution">
    <text evidence="5">The sequence shown here is derived from an EMBL/GenBank/DDBJ whole genome shotgun (WGS) entry which is preliminary data.</text>
</comment>
<evidence type="ECO:0000256" key="2">
    <source>
        <dbReference type="ARBA" id="ARBA00022803"/>
    </source>
</evidence>
<dbReference type="Pfam" id="PF00395">
    <property type="entry name" value="SLH"/>
    <property type="match status" value="1"/>
</dbReference>
<dbReference type="InterPro" id="IPR051012">
    <property type="entry name" value="CellSynth/LPSAsmb/PSIAsmb"/>
</dbReference>
<dbReference type="AlphaFoldDB" id="A0A3E2BPS0"/>
<dbReference type="Gene3D" id="1.25.40.10">
    <property type="entry name" value="Tetratricopeptide repeat domain"/>
    <property type="match status" value="2"/>
</dbReference>
<reference evidence="5 6" key="1">
    <citation type="submission" date="2018-08" db="EMBL/GenBank/DDBJ databases">
        <title>Genome analysis of the thermophilic bacterium of the candidate phylum Aminicenantes from deep subsurface aquifer revealed its physiology and ecological role.</title>
        <authorList>
            <person name="Kadnikov V.V."/>
            <person name="Mardanov A.V."/>
            <person name="Beletsky A.V."/>
            <person name="Karnachuk O.V."/>
            <person name="Ravin N.V."/>
        </authorList>
    </citation>
    <scope>NUCLEOTIDE SEQUENCE [LARGE SCALE GENOMIC DNA]</scope>
    <source>
        <strain evidence="5">BY38</strain>
    </source>
</reference>
<dbReference type="PANTHER" id="PTHR45586">
    <property type="entry name" value="TPR REPEAT-CONTAINING PROTEIN PA4667"/>
    <property type="match status" value="1"/>
</dbReference>
<accession>A0A3E2BPS0</accession>
<dbReference type="SUPFAM" id="SSF81901">
    <property type="entry name" value="HCP-like"/>
    <property type="match status" value="1"/>
</dbReference>
<protein>
    <recommendedName>
        <fullName evidence="4">SLH domain-containing protein</fullName>
    </recommendedName>
</protein>
<dbReference type="Proteomes" id="UP000257323">
    <property type="component" value="Unassembled WGS sequence"/>
</dbReference>
<evidence type="ECO:0000313" key="5">
    <source>
        <dbReference type="EMBL" id="RFT16642.1"/>
    </source>
</evidence>
<dbReference type="InterPro" id="IPR011990">
    <property type="entry name" value="TPR-like_helical_dom_sf"/>
</dbReference>
<evidence type="ECO:0000256" key="1">
    <source>
        <dbReference type="ARBA" id="ARBA00022737"/>
    </source>
</evidence>
<evidence type="ECO:0000259" key="4">
    <source>
        <dbReference type="PROSITE" id="PS51272"/>
    </source>
</evidence>